<proteinExistence type="predicted"/>
<protein>
    <submittedName>
        <fullName evidence="1">Uncharacterized protein</fullName>
    </submittedName>
</protein>
<comment type="caution">
    <text evidence="1">The sequence shown here is derived from an EMBL/GenBank/DDBJ whole genome shotgun (WGS) entry which is preliminary data.</text>
</comment>
<name>M6FII6_9LEPT</name>
<evidence type="ECO:0000313" key="1">
    <source>
        <dbReference type="EMBL" id="EMK25894.1"/>
    </source>
</evidence>
<dbReference type="PATRIC" id="fig|1240687.3.peg.422"/>
<dbReference type="AlphaFoldDB" id="M6FII6"/>
<dbReference type="Proteomes" id="UP000011980">
    <property type="component" value="Unassembled WGS sequence"/>
</dbReference>
<dbReference type="EMBL" id="ANCE01000025">
    <property type="protein sequence ID" value="EMK25894.1"/>
    <property type="molecule type" value="Genomic_DNA"/>
</dbReference>
<reference evidence="1 2" key="1">
    <citation type="submission" date="2013-01" db="EMBL/GenBank/DDBJ databases">
        <authorList>
            <person name="Harkins D.M."/>
            <person name="Durkin A.S."/>
            <person name="Brinkac L.M."/>
            <person name="Haft D.H."/>
            <person name="Selengut J.D."/>
            <person name="Sanka R."/>
            <person name="DePew J."/>
            <person name="Purushe J."/>
            <person name="Galloway R.L."/>
            <person name="Vinetz J.M."/>
            <person name="Sutton G.G."/>
            <person name="Nierman W.C."/>
            <person name="Fouts D.E."/>
        </authorList>
    </citation>
    <scope>NUCLEOTIDE SEQUENCE [LARGE SCALE GENOMIC DNA]</scope>
    <source>
        <strain evidence="1 2">Nikolaevo</strain>
    </source>
</reference>
<gene>
    <name evidence="1" type="ORF">LEP1GSC008_2328</name>
</gene>
<organism evidence="1 2">
    <name type="scientific">Leptospira kirschneri serovar Bulgarica str. Nikolaevo</name>
    <dbReference type="NCBI Taxonomy" id="1240687"/>
    <lineage>
        <taxon>Bacteria</taxon>
        <taxon>Pseudomonadati</taxon>
        <taxon>Spirochaetota</taxon>
        <taxon>Spirochaetia</taxon>
        <taxon>Leptospirales</taxon>
        <taxon>Leptospiraceae</taxon>
        <taxon>Leptospira</taxon>
    </lineage>
</organism>
<evidence type="ECO:0000313" key="2">
    <source>
        <dbReference type="Proteomes" id="UP000011980"/>
    </source>
</evidence>
<sequence>MAATIFLKDNDLSKKWEHFEKADYFYSSIKKNPSSSE</sequence>
<accession>M6FII6</accession>